<dbReference type="Proteomes" id="UP000729733">
    <property type="component" value="Unassembled WGS sequence"/>
</dbReference>
<name>A0A964FFN4_9CYAN</name>
<gene>
    <name evidence="1" type="ORF">I4641_02535</name>
</gene>
<keyword evidence="2" id="KW-1185">Reference proteome</keyword>
<organism evidence="1 2">
    <name type="scientific">Waterburya agarophytonicola KI4</name>
    <dbReference type="NCBI Taxonomy" id="2874699"/>
    <lineage>
        <taxon>Bacteria</taxon>
        <taxon>Bacillati</taxon>
        <taxon>Cyanobacteriota</taxon>
        <taxon>Cyanophyceae</taxon>
        <taxon>Pleurocapsales</taxon>
        <taxon>Hyellaceae</taxon>
        <taxon>Waterburya</taxon>
        <taxon>Waterburya agarophytonicola</taxon>
    </lineage>
</organism>
<sequence length="77" mass="8934">MDRSIGLLVKDRPIVEAHLCSPYSVREAFSPKNLTRINGIKLQRIWIDLIHEVNQLELTVQEQIIKQQEIIESRVGN</sequence>
<evidence type="ECO:0000313" key="1">
    <source>
        <dbReference type="EMBL" id="MCC0175859.1"/>
    </source>
</evidence>
<dbReference type="EMBL" id="JADWDC010000004">
    <property type="protein sequence ID" value="MCC0175859.1"/>
    <property type="molecule type" value="Genomic_DNA"/>
</dbReference>
<comment type="caution">
    <text evidence="1">The sequence shown here is derived from an EMBL/GenBank/DDBJ whole genome shotgun (WGS) entry which is preliminary data.</text>
</comment>
<reference evidence="1" key="1">
    <citation type="journal article" date="2021" name="Antonie Van Leeuwenhoek">
        <title>Draft genome and description of Waterburya agarophytonicola gen. nov. sp. nov. (Pleurocapsales, Cyanobacteria): a seaweed symbiont.</title>
        <authorList>
            <person name="Bonthond G."/>
            <person name="Shalygin S."/>
            <person name="Bayer T."/>
            <person name="Weinberger F."/>
        </authorList>
    </citation>
    <scope>NUCLEOTIDE SEQUENCE</scope>
    <source>
        <strain evidence="1">KI4</strain>
    </source>
</reference>
<evidence type="ECO:0000313" key="2">
    <source>
        <dbReference type="Proteomes" id="UP000729733"/>
    </source>
</evidence>
<proteinExistence type="predicted"/>
<accession>A0A964FFN4</accession>
<dbReference type="AlphaFoldDB" id="A0A964FFN4"/>
<protein>
    <submittedName>
        <fullName evidence="1">Uncharacterized protein</fullName>
    </submittedName>
</protein>
<dbReference type="RefSeq" id="WP_229638858.1">
    <property type="nucleotide sequence ID" value="NZ_JADWDC010000004.1"/>
</dbReference>